<evidence type="ECO:0000256" key="1">
    <source>
        <dbReference type="SAM" id="SignalP"/>
    </source>
</evidence>
<accession>A0A1I6SVR2</accession>
<dbReference type="PANTHER" id="PTHR40940:SF2">
    <property type="entry name" value="BATD"/>
    <property type="match status" value="1"/>
</dbReference>
<dbReference type="PANTHER" id="PTHR40940">
    <property type="entry name" value="PROTEIN BATD-RELATED"/>
    <property type="match status" value="1"/>
</dbReference>
<evidence type="ECO:0000313" key="3">
    <source>
        <dbReference type="Proteomes" id="UP000199239"/>
    </source>
</evidence>
<reference evidence="3" key="1">
    <citation type="submission" date="2016-10" db="EMBL/GenBank/DDBJ databases">
        <authorList>
            <person name="Varghese N."/>
            <person name="Submissions S."/>
        </authorList>
    </citation>
    <scope>NUCLEOTIDE SEQUENCE [LARGE SCALE GENOMIC DNA]</scope>
    <source>
        <strain evidence="3">DSM 23422</strain>
    </source>
</reference>
<dbReference type="EMBL" id="FPAJ01000003">
    <property type="protein sequence ID" value="SFS81016.1"/>
    <property type="molecule type" value="Genomic_DNA"/>
</dbReference>
<dbReference type="STRING" id="394264.SAMN04488040_1897"/>
<keyword evidence="1" id="KW-0732">Signal</keyword>
<evidence type="ECO:0000313" key="2">
    <source>
        <dbReference type="EMBL" id="SFS81016.1"/>
    </source>
</evidence>
<sequence>MRWLMVLILTALPGLAMAQSKTVLPQDLELSVEVTETGYTPFVGEMVLITIKGIYRRHITREKLVQPDFEGFSWSQLGDDTWRDERINGELVKTFRRRMAIYPSKPGALTVGAFTHNLTLTDDSDDWFDHQIMSAPVTIDVVAAPTNEDWWFPTHSLKVSDQWSNAPDQLVPGEGVLRVVRIEALGATAEMIPPMPTLHSPSAMIFPHPEKRFVELSPQGPKAFAYWRWTIRPSNDTSTIVEPLSFTYFDTINRVDRQVTISAQRVAYGSVTPDQDDTATGKMRGASAQLPGWPMATLAALICAGGVFVAQRGHRISGSPALRRFWWADPLALQLRRAARAGHAAEMRSYAAAMLRRDGITARRQALLHQLDLVLFDPKGQPDSIKDFARDFLRASGAGTKDQQPIS</sequence>
<dbReference type="OrthoDB" id="7688940at2"/>
<name>A0A1I6SVR2_9RHOB</name>
<proteinExistence type="predicted"/>
<dbReference type="Proteomes" id="UP000199239">
    <property type="component" value="Unassembled WGS sequence"/>
</dbReference>
<dbReference type="AlphaFoldDB" id="A0A1I6SVR2"/>
<keyword evidence="3" id="KW-1185">Reference proteome</keyword>
<dbReference type="InterPro" id="IPR025738">
    <property type="entry name" value="BatD"/>
</dbReference>
<protein>
    <submittedName>
        <fullName evidence="2">Oxygen tolerance</fullName>
    </submittedName>
</protein>
<feature type="chain" id="PRO_5011636526" evidence="1">
    <location>
        <begin position="19"/>
        <end position="407"/>
    </location>
</feature>
<gene>
    <name evidence="2" type="ORF">SAMN04488040_1897</name>
</gene>
<organism evidence="2 3">
    <name type="scientific">Sulfitobacter marinus</name>
    <dbReference type="NCBI Taxonomy" id="394264"/>
    <lineage>
        <taxon>Bacteria</taxon>
        <taxon>Pseudomonadati</taxon>
        <taxon>Pseudomonadota</taxon>
        <taxon>Alphaproteobacteria</taxon>
        <taxon>Rhodobacterales</taxon>
        <taxon>Roseobacteraceae</taxon>
        <taxon>Sulfitobacter</taxon>
    </lineage>
</organism>
<dbReference type="RefSeq" id="WP_093916134.1">
    <property type="nucleotide sequence ID" value="NZ_FPAJ01000003.1"/>
</dbReference>
<feature type="signal peptide" evidence="1">
    <location>
        <begin position="1"/>
        <end position="18"/>
    </location>
</feature>